<evidence type="ECO:0000256" key="4">
    <source>
        <dbReference type="ARBA" id="ARBA00022840"/>
    </source>
</evidence>
<keyword evidence="3" id="KW-0418">Kinase</keyword>
<dbReference type="PhylomeDB" id="A0A0G4FVY0"/>
<gene>
    <name evidence="7" type="ORF">Cvel_19030</name>
</gene>
<reference evidence="7" key="1">
    <citation type="submission" date="2014-11" db="EMBL/GenBank/DDBJ databases">
        <authorList>
            <person name="Otto D Thomas"/>
            <person name="Naeem Raeece"/>
        </authorList>
    </citation>
    <scope>NUCLEOTIDE SEQUENCE</scope>
</reference>
<feature type="region of interest" description="Disordered" evidence="6">
    <location>
        <begin position="19"/>
        <end position="54"/>
    </location>
</feature>
<evidence type="ECO:0000313" key="7">
    <source>
        <dbReference type="EMBL" id="CEM19345.1"/>
    </source>
</evidence>
<sequence length="123" mass="13389">MSYHYPHYPAPHGYHHPAYPPPAGAHSQFPPAAAAPGQIHLGSPSPAPAPRPVDHSLNEISLEYTYADLRESTNNFDEKCKLGHGAYGCLFKGVLKDGTEVAIKVQQIPKEAGFEEVKVLSKF</sequence>
<dbReference type="VEuPathDB" id="CryptoDB:Cvel_19030"/>
<dbReference type="PANTHER" id="PTHR47973">
    <property type="entry name" value="CYSTEINE-RICH RECEPTOR-LIKE PROTEIN KINASE 3"/>
    <property type="match status" value="1"/>
</dbReference>
<accession>A0A0G4FVY0</accession>
<protein>
    <recommendedName>
        <fullName evidence="8">Protein kinase domain-containing protein</fullName>
    </recommendedName>
</protein>
<keyword evidence="1" id="KW-0808">Transferase</keyword>
<evidence type="ECO:0008006" key="8">
    <source>
        <dbReference type="Google" id="ProtNLM"/>
    </source>
</evidence>
<organism evidence="7">
    <name type="scientific">Chromera velia CCMP2878</name>
    <dbReference type="NCBI Taxonomy" id="1169474"/>
    <lineage>
        <taxon>Eukaryota</taxon>
        <taxon>Sar</taxon>
        <taxon>Alveolata</taxon>
        <taxon>Colpodellida</taxon>
        <taxon>Chromeraceae</taxon>
        <taxon>Chromera</taxon>
    </lineage>
</organism>
<dbReference type="GO" id="GO:0005524">
    <property type="term" value="F:ATP binding"/>
    <property type="evidence" value="ECO:0007669"/>
    <property type="project" value="UniProtKB-UniRule"/>
</dbReference>
<dbReference type="GO" id="GO:0016301">
    <property type="term" value="F:kinase activity"/>
    <property type="evidence" value="ECO:0007669"/>
    <property type="project" value="UniProtKB-KW"/>
</dbReference>
<dbReference type="InterPro" id="IPR017441">
    <property type="entry name" value="Protein_kinase_ATP_BS"/>
</dbReference>
<keyword evidence="2 5" id="KW-0547">Nucleotide-binding</keyword>
<dbReference type="InterPro" id="IPR052059">
    <property type="entry name" value="CR_Ser/Thr_kinase"/>
</dbReference>
<dbReference type="AlphaFoldDB" id="A0A0G4FVY0"/>
<evidence type="ECO:0000256" key="2">
    <source>
        <dbReference type="ARBA" id="ARBA00022741"/>
    </source>
</evidence>
<evidence type="ECO:0000256" key="5">
    <source>
        <dbReference type="PROSITE-ProRule" id="PRU10141"/>
    </source>
</evidence>
<dbReference type="Gene3D" id="3.30.200.20">
    <property type="entry name" value="Phosphorylase Kinase, domain 1"/>
    <property type="match status" value="1"/>
</dbReference>
<evidence type="ECO:0000256" key="3">
    <source>
        <dbReference type="ARBA" id="ARBA00022777"/>
    </source>
</evidence>
<feature type="binding site" evidence="5">
    <location>
        <position position="104"/>
    </location>
    <ligand>
        <name>ATP</name>
        <dbReference type="ChEBI" id="CHEBI:30616"/>
    </ligand>
</feature>
<evidence type="ECO:0000256" key="1">
    <source>
        <dbReference type="ARBA" id="ARBA00022679"/>
    </source>
</evidence>
<dbReference type="PROSITE" id="PS00107">
    <property type="entry name" value="PROTEIN_KINASE_ATP"/>
    <property type="match status" value="1"/>
</dbReference>
<dbReference type="SUPFAM" id="SSF56112">
    <property type="entry name" value="Protein kinase-like (PK-like)"/>
    <property type="match status" value="1"/>
</dbReference>
<keyword evidence="4 5" id="KW-0067">ATP-binding</keyword>
<evidence type="ECO:0000256" key="6">
    <source>
        <dbReference type="SAM" id="MobiDB-lite"/>
    </source>
</evidence>
<dbReference type="InterPro" id="IPR011009">
    <property type="entry name" value="Kinase-like_dom_sf"/>
</dbReference>
<proteinExistence type="predicted"/>
<name>A0A0G4FVY0_9ALVE</name>
<dbReference type="EMBL" id="CDMZ01000676">
    <property type="protein sequence ID" value="CEM19345.1"/>
    <property type="molecule type" value="Genomic_DNA"/>
</dbReference>